<organism evidence="4 5">
    <name type="scientific">Aeoliella straminimaris</name>
    <dbReference type="NCBI Taxonomy" id="2954799"/>
    <lineage>
        <taxon>Bacteria</taxon>
        <taxon>Pseudomonadati</taxon>
        <taxon>Planctomycetota</taxon>
        <taxon>Planctomycetia</taxon>
        <taxon>Pirellulales</taxon>
        <taxon>Lacipirellulaceae</taxon>
        <taxon>Aeoliella</taxon>
    </lineage>
</organism>
<keyword evidence="5" id="KW-1185">Reference proteome</keyword>
<gene>
    <name evidence="4" type="ORF">NG895_10435</name>
</gene>
<dbReference type="PANTHER" id="PTHR43819:SF1">
    <property type="entry name" value="ARCHAEAL-TYPE GLUTAMATE SYNTHASE [NADPH]"/>
    <property type="match status" value="1"/>
</dbReference>
<dbReference type="InterPro" id="IPR013785">
    <property type="entry name" value="Aldolase_TIM"/>
</dbReference>
<evidence type="ECO:0000256" key="1">
    <source>
        <dbReference type="ARBA" id="ARBA00009716"/>
    </source>
</evidence>
<dbReference type="Gene3D" id="3.20.20.70">
    <property type="entry name" value="Aldolase class I"/>
    <property type="match status" value="1"/>
</dbReference>
<name>A0A9X2JH71_9BACT</name>
<dbReference type="EMBL" id="JAMXLR010000036">
    <property type="protein sequence ID" value="MCO6044323.1"/>
    <property type="molecule type" value="Genomic_DNA"/>
</dbReference>
<reference evidence="4" key="1">
    <citation type="submission" date="2022-06" db="EMBL/GenBank/DDBJ databases">
        <title>Aeoliella straminimaris, a novel planctomycete from sediments.</title>
        <authorList>
            <person name="Vitorino I.R."/>
            <person name="Lage O.M."/>
        </authorList>
    </citation>
    <scope>NUCLEOTIDE SEQUENCE</scope>
    <source>
        <strain evidence="4">ICT_H6.2</strain>
    </source>
</reference>
<comment type="caution">
    <text evidence="4">The sequence shown here is derived from an EMBL/GenBank/DDBJ whole genome shotgun (WGS) entry which is preliminary data.</text>
</comment>
<dbReference type="PIRSF" id="PIRSF006429">
    <property type="entry name" value="GOGAT_lg_2"/>
    <property type="match status" value="1"/>
</dbReference>
<dbReference type="Pfam" id="PF01645">
    <property type="entry name" value="Glu_synthase"/>
    <property type="match status" value="1"/>
</dbReference>
<dbReference type="InterPro" id="IPR002932">
    <property type="entry name" value="Glu_synthdom"/>
</dbReference>
<evidence type="ECO:0000259" key="3">
    <source>
        <dbReference type="Pfam" id="PF01645"/>
    </source>
</evidence>
<proteinExistence type="inferred from homology"/>
<evidence type="ECO:0000313" key="4">
    <source>
        <dbReference type="EMBL" id="MCO6044323.1"/>
    </source>
</evidence>
<dbReference type="RefSeq" id="WP_252852425.1">
    <property type="nucleotide sequence ID" value="NZ_JAMXLR010000036.1"/>
</dbReference>
<dbReference type="CDD" id="cd02808">
    <property type="entry name" value="GltS_FMN"/>
    <property type="match status" value="1"/>
</dbReference>
<feature type="domain" description="Glutamate synthase" evidence="3">
    <location>
        <begin position="154"/>
        <end position="469"/>
    </location>
</feature>
<dbReference type="GO" id="GO:0006537">
    <property type="term" value="P:glutamate biosynthetic process"/>
    <property type="evidence" value="ECO:0007669"/>
    <property type="project" value="InterPro"/>
</dbReference>
<comment type="similarity">
    <text evidence="1 2">Belongs to the glutamate synthase family.</text>
</comment>
<dbReference type="InterPro" id="IPR024188">
    <property type="entry name" value="GltB"/>
</dbReference>
<dbReference type="SUPFAM" id="SSF51395">
    <property type="entry name" value="FMN-linked oxidoreductases"/>
    <property type="match status" value="1"/>
</dbReference>
<dbReference type="AlphaFoldDB" id="A0A9X2JH71"/>
<dbReference type="PIRSF" id="PIRSF500060">
    <property type="entry name" value="UCP500060"/>
    <property type="match status" value="1"/>
</dbReference>
<protein>
    <submittedName>
        <fullName evidence="4">FMN-binding glutamate synthase family protein</fullName>
    </submittedName>
</protein>
<dbReference type="GO" id="GO:0015930">
    <property type="term" value="F:glutamate synthase activity"/>
    <property type="evidence" value="ECO:0007669"/>
    <property type="project" value="InterPro"/>
</dbReference>
<dbReference type="InterPro" id="IPR027283">
    <property type="entry name" value="YerD"/>
</dbReference>
<evidence type="ECO:0000256" key="2">
    <source>
        <dbReference type="PIRNR" id="PIRNR006429"/>
    </source>
</evidence>
<evidence type="ECO:0000313" key="5">
    <source>
        <dbReference type="Proteomes" id="UP001155241"/>
    </source>
</evidence>
<accession>A0A9X2JH71</accession>
<sequence>MRFIPFYLSILLTALFVALGSLVSPWWFVGAAICGPVALLGVYDVLQERHSILRNYPVAAHFRFLFEMIRPEIHQYFIEDDTSGRPFNRDERSLIYERSKNIEGLKPFGTELDVYSDEYEWSPHSIAPTVKSSESFRTLVGGPGCTKPYSCSLLNVSSMSFGAISPNAILALNTGAKKGGFAHWTGEGGFSPYHRKPGGDVVWQIGTGYFGCRNDDGTFNADLFAEQASDDQVKMIEIKISQGAKPGHGGVLPAAKITQEIAQTRKVPMGQDCVSPPGHSAFHTPRELCEWVQQLRELSGGKPVGFKLCIGMPHEFLAICKAMLETRLLPDFINVDGGEGGTGAAPLEFSDSMGTPLVEGLVLVHNALVGCGLRDKIKIACAGKVSSAADMIRNIAIGADWCNVARGFMMSVGCIQAQACHTNACPVGVATQDPHRFRALNVADKSERAFRFHKNTMETLTEMVAAMGLTSPDELEPAHVYKRTGPTQVMSYEEAYEFLSVGDLLDGNSGHPLLDRSWRHASADTFRAQA</sequence>
<dbReference type="Proteomes" id="UP001155241">
    <property type="component" value="Unassembled WGS sequence"/>
</dbReference>
<dbReference type="PANTHER" id="PTHR43819">
    <property type="entry name" value="ARCHAEAL-TYPE GLUTAMATE SYNTHASE [NADPH]"/>
    <property type="match status" value="1"/>
</dbReference>